<keyword evidence="2" id="KW-0012">Acyltransferase</keyword>
<dbReference type="InterPro" id="IPR000182">
    <property type="entry name" value="GNAT_dom"/>
</dbReference>
<dbReference type="RefSeq" id="WP_253966451.1">
    <property type="nucleotide sequence ID" value="NZ_JAMFTH010000001.1"/>
</dbReference>
<dbReference type="AlphaFoldDB" id="A0A9X2I0X1"/>
<dbReference type="PROSITE" id="PS51186">
    <property type="entry name" value="GNAT"/>
    <property type="match status" value="1"/>
</dbReference>
<dbReference type="GO" id="GO:0004343">
    <property type="term" value="F:glucosamine 6-phosphate N-acetyltransferase activity"/>
    <property type="evidence" value="ECO:0007669"/>
    <property type="project" value="TreeGrafter"/>
</dbReference>
<dbReference type="InterPro" id="IPR039143">
    <property type="entry name" value="GNPNAT1-like"/>
</dbReference>
<evidence type="ECO:0000313" key="2">
    <source>
        <dbReference type="EMBL" id="MCP8898161.1"/>
    </source>
</evidence>
<reference evidence="2" key="1">
    <citation type="submission" date="2022-05" db="EMBL/GenBank/DDBJ databases">
        <authorList>
            <person name="Sun H.-N."/>
        </authorList>
    </citation>
    <scope>NUCLEOTIDE SEQUENCE</scope>
    <source>
        <strain evidence="2">HB14</strain>
    </source>
</reference>
<keyword evidence="3" id="KW-1185">Reference proteome</keyword>
<dbReference type="EC" id="2.3.1.-" evidence="2"/>
<sequence>MKPMANPTLLSWREHHLALAELRREVFIQEQQVPVSEEWDGKDESAWHFGTYASEQLIACARVVCEHWEQTPGLHIGRVAVKMKRRGEGLGSELMRYILQWAGPQKPVFLHAQVSVIPFYKSLGFKFVGDTFMDAGIPHRTMVLKPDAGYIASGDTE</sequence>
<dbReference type="Gene3D" id="3.40.630.30">
    <property type="match status" value="1"/>
</dbReference>
<comment type="caution">
    <text evidence="2">The sequence shown here is derived from an EMBL/GenBank/DDBJ whole genome shotgun (WGS) entry which is preliminary data.</text>
</comment>
<gene>
    <name evidence="2" type="ORF">M6D89_02480</name>
</gene>
<dbReference type="PANTHER" id="PTHR13355">
    <property type="entry name" value="GLUCOSAMINE 6-PHOSPHATE N-ACETYLTRANSFERASE"/>
    <property type="match status" value="1"/>
</dbReference>
<protein>
    <submittedName>
        <fullName evidence="2">GNAT family N-acetyltransferase</fullName>
        <ecNumber evidence="2">2.3.1.-</ecNumber>
    </submittedName>
</protein>
<dbReference type="Proteomes" id="UP001139319">
    <property type="component" value="Unassembled WGS sequence"/>
</dbReference>
<dbReference type="PANTHER" id="PTHR13355:SF11">
    <property type="entry name" value="GLUCOSAMINE 6-PHOSPHATE N-ACETYLTRANSFERASE"/>
    <property type="match status" value="1"/>
</dbReference>
<accession>A0A9X2I0X1</accession>
<proteinExistence type="predicted"/>
<evidence type="ECO:0000313" key="3">
    <source>
        <dbReference type="Proteomes" id="UP001139319"/>
    </source>
</evidence>
<dbReference type="InterPro" id="IPR016181">
    <property type="entry name" value="Acyl_CoA_acyltransferase"/>
</dbReference>
<organism evidence="2 3">
    <name type="scientific">Gilvimarinus xylanilyticus</name>
    <dbReference type="NCBI Taxonomy" id="2944139"/>
    <lineage>
        <taxon>Bacteria</taxon>
        <taxon>Pseudomonadati</taxon>
        <taxon>Pseudomonadota</taxon>
        <taxon>Gammaproteobacteria</taxon>
        <taxon>Cellvibrionales</taxon>
        <taxon>Cellvibrionaceae</taxon>
        <taxon>Gilvimarinus</taxon>
    </lineage>
</organism>
<evidence type="ECO:0000259" key="1">
    <source>
        <dbReference type="PROSITE" id="PS51186"/>
    </source>
</evidence>
<dbReference type="EMBL" id="JAMFTH010000001">
    <property type="protein sequence ID" value="MCP8898161.1"/>
    <property type="molecule type" value="Genomic_DNA"/>
</dbReference>
<feature type="domain" description="N-acetyltransferase" evidence="1">
    <location>
        <begin position="7"/>
        <end position="147"/>
    </location>
</feature>
<name>A0A9X2I0X1_9GAMM</name>
<reference evidence="2" key="2">
    <citation type="submission" date="2023-01" db="EMBL/GenBank/DDBJ databases">
        <title>Gilvimarinus xylanilyticus HB14 isolated from Caulerpa lentillifera aquaculture base in Hainan, China.</title>
        <authorList>
            <person name="Zhang Y.-J."/>
        </authorList>
    </citation>
    <scope>NUCLEOTIDE SEQUENCE</scope>
    <source>
        <strain evidence="2">HB14</strain>
    </source>
</reference>
<dbReference type="Pfam" id="PF13673">
    <property type="entry name" value="Acetyltransf_10"/>
    <property type="match status" value="1"/>
</dbReference>
<dbReference type="CDD" id="cd04301">
    <property type="entry name" value="NAT_SF"/>
    <property type="match status" value="1"/>
</dbReference>
<dbReference type="SUPFAM" id="SSF55729">
    <property type="entry name" value="Acyl-CoA N-acyltransferases (Nat)"/>
    <property type="match status" value="1"/>
</dbReference>
<keyword evidence="2" id="KW-0808">Transferase</keyword>